<dbReference type="RefSeq" id="WP_041954482.1">
    <property type="nucleotide sequence ID" value="NZ_CP009761.1"/>
</dbReference>
<dbReference type="PROSITE" id="PS51257">
    <property type="entry name" value="PROKAR_LIPOPROTEIN"/>
    <property type="match status" value="1"/>
</dbReference>
<name>A0A0B4S291_9FIRM</name>
<organism evidence="2 3">
    <name type="scientific">Parvimonas micra</name>
    <dbReference type="NCBI Taxonomy" id="33033"/>
    <lineage>
        <taxon>Bacteria</taxon>
        <taxon>Bacillati</taxon>
        <taxon>Bacillota</taxon>
        <taxon>Tissierellia</taxon>
        <taxon>Tissierellales</taxon>
        <taxon>Peptoniphilaceae</taxon>
        <taxon>Parvimonas</taxon>
    </lineage>
</organism>
<feature type="coiled-coil region" evidence="1">
    <location>
        <begin position="21"/>
        <end position="76"/>
    </location>
</feature>
<gene>
    <name evidence="2" type="ORF">NW74_06155</name>
</gene>
<keyword evidence="1" id="KW-0175">Coiled coil</keyword>
<proteinExistence type="predicted"/>
<evidence type="ECO:0000313" key="2">
    <source>
        <dbReference type="EMBL" id="AIZ36948.1"/>
    </source>
</evidence>
<accession>A0A0B4S291</accession>
<dbReference type="AlphaFoldDB" id="A0A0B4S291"/>
<dbReference type="EMBL" id="CP009761">
    <property type="protein sequence ID" value="AIZ36948.1"/>
    <property type="molecule type" value="Genomic_DNA"/>
</dbReference>
<dbReference type="OrthoDB" id="1701336at2"/>
<evidence type="ECO:0000313" key="3">
    <source>
        <dbReference type="Proteomes" id="UP000031386"/>
    </source>
</evidence>
<protein>
    <submittedName>
        <fullName evidence="2">Uncharacterized protein</fullName>
    </submittedName>
</protein>
<dbReference type="Proteomes" id="UP000031386">
    <property type="component" value="Chromosome"/>
</dbReference>
<sequence length="184" mass="20676">MKKIVVMLLVSIMLVSCSGRNNEENKVIKELQAQKDSLEKKNNELQGKNDSLEKENKELKEKIKNSENNTLNSESVAKINKYLQEFNDSNKHFAKATLDEKTNTVNIELVEQAASDVSGMIDSKNNGRANDNIRDLWEREVTGTALTISKNISDKITVKILQPLDKSKTIVEAKGGKVIKDIMK</sequence>
<evidence type="ECO:0000256" key="1">
    <source>
        <dbReference type="SAM" id="Coils"/>
    </source>
</evidence>
<reference evidence="2 3" key="1">
    <citation type="submission" date="2014-10" db="EMBL/GenBank/DDBJ databases">
        <title>Complete genome sequence of Parvimonas micra KCOM 1535 (= ChDC B708).</title>
        <authorList>
            <person name="Kook J.-K."/>
            <person name="Park S.-N."/>
            <person name="Lim Y.K."/>
            <person name="Roh H."/>
        </authorList>
    </citation>
    <scope>NUCLEOTIDE SEQUENCE [LARGE SCALE GENOMIC DNA]</scope>
    <source>
        <strain evidence="3">KCOM 1535 / ChDC B708</strain>
    </source>
</reference>
<dbReference type="KEGG" id="pmic:NW74_06155"/>
<keyword evidence="3" id="KW-1185">Reference proteome</keyword>